<keyword evidence="2" id="KW-1003">Cell membrane</keyword>
<keyword evidence="3" id="KW-0812">Transmembrane</keyword>
<comment type="subcellular location">
    <subcellularLocation>
        <location evidence="1">Cell membrane</location>
    </subcellularLocation>
</comment>
<dbReference type="GO" id="GO:0005886">
    <property type="term" value="C:plasma membrane"/>
    <property type="evidence" value="ECO:0007669"/>
    <property type="project" value="UniProtKB-SubCell"/>
</dbReference>
<evidence type="ECO:0000313" key="7">
    <source>
        <dbReference type="EMBL" id="CAB4011243.1"/>
    </source>
</evidence>
<name>A0A7D9INP6_PARCT</name>
<proteinExistence type="predicted"/>
<dbReference type="EMBL" id="CACRXK020007083">
    <property type="protein sequence ID" value="CAB4011243.1"/>
    <property type="molecule type" value="Genomic_DNA"/>
</dbReference>
<feature type="non-terminal residue" evidence="7">
    <location>
        <position position="1"/>
    </location>
</feature>
<dbReference type="Gene3D" id="3.80.10.10">
    <property type="entry name" value="Ribonuclease Inhibitor"/>
    <property type="match status" value="1"/>
</dbReference>
<evidence type="ECO:0000256" key="2">
    <source>
        <dbReference type="ARBA" id="ARBA00022475"/>
    </source>
</evidence>
<sequence length="521" mass="59351">MFALSDILSFEGEKIKILKPVWEVIAEYLVKSLVLLSLLFAGMQFISGRFECVPAVECPAISRRNTNWSSLISQIKYRNVCKPFYSSQKTRNTETTYVITDIKTIIQYAGFVNSECSKCAIPKFLAYFWIVLFAESFALLVIGHLWLKIPAIASFIERFSTLVMECYDSPSSNLEGAQRLEWSITPHNVSKISYAYDKMITGRESFKFNFTDDAETVNKVKTLHKKVNQFKMSITSCPKWKICLVPAFAGGLIFYLIVLVITFVLFIFMIGWTLMKKCKFNAPSICVEEDGDLGFLLHLLHNSNKIHVVHFATYLTKIEAYLLANEFPVSKLREISNKAKIYVILPLHDLPGIPLTIFYDCNDIQDLRLKNCGPLVNDDFKYFTKLTSLLRLVITGCGLKCIPRNILELQELISLSIKEDSIESISFAASSGMLKNLDSLQLLNTGLKFIEGLEHLDNLTTVMLDFNPKLELSALQAVLKCKKLKKLEIPEHLKEMADQLKASERDKYDRVIQPDNDGYSY</sequence>
<dbReference type="InterPro" id="IPR032675">
    <property type="entry name" value="LRR_dom_sf"/>
</dbReference>
<reference evidence="7" key="1">
    <citation type="submission" date="2020-04" db="EMBL/GenBank/DDBJ databases">
        <authorList>
            <person name="Alioto T."/>
            <person name="Alioto T."/>
            <person name="Gomez Garrido J."/>
        </authorList>
    </citation>
    <scope>NUCLEOTIDE SEQUENCE</scope>
    <source>
        <strain evidence="7">A484AB</strain>
    </source>
</reference>
<gene>
    <name evidence="7" type="ORF">PACLA_8A011038</name>
</gene>
<evidence type="ECO:0000256" key="6">
    <source>
        <dbReference type="ARBA" id="ARBA00023157"/>
    </source>
</evidence>
<evidence type="ECO:0000313" key="8">
    <source>
        <dbReference type="Proteomes" id="UP001152795"/>
    </source>
</evidence>
<dbReference type="AlphaFoldDB" id="A0A7D9INP6"/>
<evidence type="ECO:0000256" key="5">
    <source>
        <dbReference type="ARBA" id="ARBA00023136"/>
    </source>
</evidence>
<comment type="caution">
    <text evidence="7">The sequence shown here is derived from an EMBL/GenBank/DDBJ whole genome shotgun (WGS) entry which is preliminary data.</text>
</comment>
<keyword evidence="6" id="KW-1015">Disulfide bond</keyword>
<protein>
    <submittedName>
        <fullName evidence="7">Uncharacterized protein</fullName>
    </submittedName>
</protein>
<dbReference type="OrthoDB" id="2021138at2759"/>
<dbReference type="Pfam" id="PF12534">
    <property type="entry name" value="Pannexin_like"/>
    <property type="match status" value="1"/>
</dbReference>
<accession>A0A7D9INP6</accession>
<dbReference type="InterPro" id="IPR021040">
    <property type="entry name" value="LRRC8_Pannexin-like"/>
</dbReference>
<evidence type="ECO:0000256" key="4">
    <source>
        <dbReference type="ARBA" id="ARBA00022989"/>
    </source>
</evidence>
<keyword evidence="5" id="KW-0472">Membrane</keyword>
<keyword evidence="4" id="KW-1133">Transmembrane helix</keyword>
<evidence type="ECO:0000256" key="3">
    <source>
        <dbReference type="ARBA" id="ARBA00022692"/>
    </source>
</evidence>
<dbReference type="SUPFAM" id="SSF52058">
    <property type="entry name" value="L domain-like"/>
    <property type="match status" value="1"/>
</dbReference>
<keyword evidence="8" id="KW-1185">Reference proteome</keyword>
<evidence type="ECO:0000256" key="1">
    <source>
        <dbReference type="ARBA" id="ARBA00004236"/>
    </source>
</evidence>
<dbReference type="Proteomes" id="UP001152795">
    <property type="component" value="Unassembled WGS sequence"/>
</dbReference>
<organism evidence="7 8">
    <name type="scientific">Paramuricea clavata</name>
    <name type="common">Red gorgonian</name>
    <name type="synonym">Violescent sea-whip</name>
    <dbReference type="NCBI Taxonomy" id="317549"/>
    <lineage>
        <taxon>Eukaryota</taxon>
        <taxon>Metazoa</taxon>
        <taxon>Cnidaria</taxon>
        <taxon>Anthozoa</taxon>
        <taxon>Octocorallia</taxon>
        <taxon>Malacalcyonacea</taxon>
        <taxon>Plexauridae</taxon>
        <taxon>Paramuricea</taxon>
    </lineage>
</organism>